<keyword evidence="2" id="KW-0489">Methyltransferase</keyword>
<organism evidence="2 3">
    <name type="scientific">Dactylonectria macrodidyma</name>
    <dbReference type="NCBI Taxonomy" id="307937"/>
    <lineage>
        <taxon>Eukaryota</taxon>
        <taxon>Fungi</taxon>
        <taxon>Dikarya</taxon>
        <taxon>Ascomycota</taxon>
        <taxon>Pezizomycotina</taxon>
        <taxon>Sordariomycetes</taxon>
        <taxon>Hypocreomycetidae</taxon>
        <taxon>Hypocreales</taxon>
        <taxon>Nectriaceae</taxon>
        <taxon>Dactylonectria</taxon>
    </lineage>
</organism>
<dbReference type="Proteomes" id="UP000738349">
    <property type="component" value="Unassembled WGS sequence"/>
</dbReference>
<evidence type="ECO:0000256" key="1">
    <source>
        <dbReference type="ARBA" id="ARBA00038158"/>
    </source>
</evidence>
<sequence>MMLQATNGKLIYAPIDEDPQNIVDLGIGTGIWAIGAADDHASAQVIGLNLSPIQPDEVPPNAAFIVDDIEDKWLNGDNFDLVHLRHVMPYLESPEKVLKKAFCHMKPSASIELQDIDHQCHSDDDTIPGNWTVMRLYDLLVDAFQSFSDNTRATDLGGECLTNTGFINIQG</sequence>
<evidence type="ECO:0000313" key="2">
    <source>
        <dbReference type="EMBL" id="KAH7124270.1"/>
    </source>
</evidence>
<dbReference type="GO" id="GO:0032259">
    <property type="term" value="P:methylation"/>
    <property type="evidence" value="ECO:0007669"/>
    <property type="project" value="UniProtKB-KW"/>
</dbReference>
<evidence type="ECO:0000313" key="3">
    <source>
        <dbReference type="Proteomes" id="UP000738349"/>
    </source>
</evidence>
<accession>A0A9P9DRA4</accession>
<dbReference type="AlphaFoldDB" id="A0A9P9DRA4"/>
<gene>
    <name evidence="2" type="ORF">EDB81DRAFT_664918</name>
</gene>
<dbReference type="PANTHER" id="PTHR43591">
    <property type="entry name" value="METHYLTRANSFERASE"/>
    <property type="match status" value="1"/>
</dbReference>
<name>A0A9P9DRA4_9HYPO</name>
<reference evidence="2" key="1">
    <citation type="journal article" date="2021" name="Nat. Commun.">
        <title>Genetic determinants of endophytism in the Arabidopsis root mycobiome.</title>
        <authorList>
            <person name="Mesny F."/>
            <person name="Miyauchi S."/>
            <person name="Thiergart T."/>
            <person name="Pickel B."/>
            <person name="Atanasova L."/>
            <person name="Karlsson M."/>
            <person name="Huettel B."/>
            <person name="Barry K.W."/>
            <person name="Haridas S."/>
            <person name="Chen C."/>
            <person name="Bauer D."/>
            <person name="Andreopoulos W."/>
            <person name="Pangilinan J."/>
            <person name="LaButti K."/>
            <person name="Riley R."/>
            <person name="Lipzen A."/>
            <person name="Clum A."/>
            <person name="Drula E."/>
            <person name="Henrissat B."/>
            <person name="Kohler A."/>
            <person name="Grigoriev I.V."/>
            <person name="Martin F.M."/>
            <person name="Hacquard S."/>
        </authorList>
    </citation>
    <scope>NUCLEOTIDE SEQUENCE</scope>
    <source>
        <strain evidence="2">MPI-CAGE-AT-0147</strain>
    </source>
</reference>
<dbReference type="OrthoDB" id="2013972at2759"/>
<keyword evidence="2" id="KW-0808">Transferase</keyword>
<dbReference type="CDD" id="cd02440">
    <property type="entry name" value="AdoMet_MTases"/>
    <property type="match status" value="1"/>
</dbReference>
<comment type="caution">
    <text evidence="2">The sequence shown here is derived from an EMBL/GenBank/DDBJ whole genome shotgun (WGS) entry which is preliminary data.</text>
</comment>
<dbReference type="EMBL" id="JAGMUV010000022">
    <property type="protein sequence ID" value="KAH7124270.1"/>
    <property type="molecule type" value="Genomic_DNA"/>
</dbReference>
<proteinExistence type="inferred from homology"/>
<dbReference type="PANTHER" id="PTHR43591:SF24">
    <property type="entry name" value="2-METHOXY-6-POLYPRENYL-1,4-BENZOQUINOL METHYLASE, MITOCHONDRIAL"/>
    <property type="match status" value="1"/>
</dbReference>
<dbReference type="InterPro" id="IPR029063">
    <property type="entry name" value="SAM-dependent_MTases_sf"/>
</dbReference>
<dbReference type="Pfam" id="PF13489">
    <property type="entry name" value="Methyltransf_23"/>
    <property type="match status" value="1"/>
</dbReference>
<dbReference type="SUPFAM" id="SSF53335">
    <property type="entry name" value="S-adenosyl-L-methionine-dependent methyltransferases"/>
    <property type="match status" value="1"/>
</dbReference>
<comment type="similarity">
    <text evidence="1">Belongs to the methyltransferase superfamily. LaeA methyltransferase family.</text>
</comment>
<keyword evidence="3" id="KW-1185">Reference proteome</keyword>
<dbReference type="Gene3D" id="3.40.50.150">
    <property type="entry name" value="Vaccinia Virus protein VP39"/>
    <property type="match status" value="1"/>
</dbReference>
<dbReference type="GO" id="GO:0008168">
    <property type="term" value="F:methyltransferase activity"/>
    <property type="evidence" value="ECO:0007669"/>
    <property type="project" value="UniProtKB-KW"/>
</dbReference>
<protein>
    <submittedName>
        <fullName evidence="2">S-adenosyl-L-methionine-dependent methyltransferase</fullName>
    </submittedName>
</protein>